<dbReference type="InterPro" id="IPR006597">
    <property type="entry name" value="Sel1-like"/>
</dbReference>
<dbReference type="PANTHER" id="PTHR43628:SF1">
    <property type="entry name" value="CHITIN SYNTHASE REGULATORY FACTOR 2-RELATED"/>
    <property type="match status" value="1"/>
</dbReference>
<comment type="caution">
    <text evidence="2">The sequence shown here is derived from an EMBL/GenBank/DDBJ whole genome shotgun (WGS) entry which is preliminary data.</text>
</comment>
<gene>
    <name evidence="2" type="ORF">M9Y10_024715</name>
</gene>
<evidence type="ECO:0000313" key="3">
    <source>
        <dbReference type="Proteomes" id="UP001470230"/>
    </source>
</evidence>
<proteinExistence type="predicted"/>
<sequence>MLESFLQYNPKYQRFQEQIQDGNLRDMYLYYNFWNYSFSPDEDEKDSTNNDIDFSEDYLLEFLQYNKFIIYHISDIYSNSTMNSNPNKDKDGINSVSQCVNAILCYERACIIIEQIKTELISQILLKLEKQASLLNISPVFEIKERTINEIQAKEEIDNFSLHFLNDIQNNEFVKSTISPILGYFIRRFFYPTHYFNDTSFFHSFDEQEYNTAFFMHNLFSAENTINIDNCIDRISHEASLLNDVDNYNFFQNIERNCDFQEEQIIKLRTIYINDMFTFYLVIDLNELHIYLMKKLNDINNLDKLKREIYFCQNYSHRCLCKFFGFVKNGEEITGFLYEYLCNGSLESYVLSNKDKISDAFSMMTIIRVFQAIEYLNSNSLIHRDLKPLNIFLNNNFLPYVIDFDTIIHPREENESSNTENTNDLGSVLYMSPEQFAGKHVSYPTDIYSFGLIVYFLIEKKHMKSQKSTLHDSKIQAKGSTLLQNLYQQCIKTSPDERPSIYSIREILTKEASSYHYLQQYFSNDEKIDIKNAIAQFIFEKVVLLHKDQNEMKKIYNDILTFQSSLVDKKEYDNSPLFNYYGEIYQRGDIVNQDYSKAKKYYESSANENDPESFYRLGKLYAKGQGVEKNYSQAIKYLELAANQSHPKALWALGNIYVHGDGVQQDYSKALKYYELSAEMNNSDAFNSLGYLYEHGFGVEKDYLVAKEYFTLSAELDNSVALINLGKLYLFGKGVETNYRKAIEYFESSAEMNNSHAYNILGEIFEEGIGVKRNLSKAKMYFELSAELNNADAFYKLADLCVFNDGIKPNFKEAREYYEISANFDNPSSLVNLGIFYEKGFDVEIDYLKARKYYEASAKLNHPYAFVKLGDLYLNGKGTQKDYLKALEYYEIAAQDENIFAYNQLALLYKKGYGVKQDYLKAKEYYQLMAQNNISIGFLKLGNLYKKGRGVNQDYQKVQLYYELAARLDHPTALFYLSEFYTAGNIFNTDIFKAIQYCYKCMDISNWGIQRYCSGFIYNKYNYHAMNNLGLVYITTFQDLEKSTKFIKEAALNEYPFAQNNFGLLNQFFLNNTPDAKYMYQRSSKHNFALAEFNLGYLKGKNNLIEKSIKHYLNASAYEDEPLIFHNHRHIDNQLEISKTFIICLANLKLTDYYLYNEDYEESKKYFAKSLHKIRDDKLQYQFRFHFNIEDKGNPFSYIKKYILNFPAFNLMNHPESNMELKNILNRKEFNGKNVDKTNKKLNEILFHKKIELPKDKPDFSEKTKDNNYLESDEFKIQSKLMKTDEFDVQLLNQNKEELIFEDSSVLYDFIVSNNEIKILFIEEIKEIIHIMQEILYVPPYRILFGRINIEKIKPKEKNIEIKDINEIFYEGPGKI</sequence>
<dbReference type="Pfam" id="PF08238">
    <property type="entry name" value="Sel1"/>
    <property type="match status" value="12"/>
</dbReference>
<dbReference type="EMBL" id="JAPFFF010000034">
    <property type="protein sequence ID" value="KAK8843652.1"/>
    <property type="molecule type" value="Genomic_DNA"/>
</dbReference>
<dbReference type="SUPFAM" id="SSF81901">
    <property type="entry name" value="HCP-like"/>
    <property type="match status" value="4"/>
</dbReference>
<dbReference type="PROSITE" id="PS00108">
    <property type="entry name" value="PROTEIN_KINASE_ST"/>
    <property type="match status" value="1"/>
</dbReference>
<dbReference type="Proteomes" id="UP001470230">
    <property type="component" value="Unassembled WGS sequence"/>
</dbReference>
<dbReference type="SMART" id="SM00220">
    <property type="entry name" value="S_TKc"/>
    <property type="match status" value="1"/>
</dbReference>
<organism evidence="2 3">
    <name type="scientific">Tritrichomonas musculus</name>
    <dbReference type="NCBI Taxonomy" id="1915356"/>
    <lineage>
        <taxon>Eukaryota</taxon>
        <taxon>Metamonada</taxon>
        <taxon>Parabasalia</taxon>
        <taxon>Tritrichomonadida</taxon>
        <taxon>Tritrichomonadidae</taxon>
        <taxon>Tritrichomonas</taxon>
    </lineage>
</organism>
<feature type="domain" description="Protein kinase" evidence="1">
    <location>
        <begin position="265"/>
        <end position="518"/>
    </location>
</feature>
<protein>
    <recommendedName>
        <fullName evidence="1">Protein kinase domain-containing protein</fullName>
    </recommendedName>
</protein>
<dbReference type="SUPFAM" id="SSF56112">
    <property type="entry name" value="Protein kinase-like (PK-like)"/>
    <property type="match status" value="1"/>
</dbReference>
<dbReference type="InterPro" id="IPR008271">
    <property type="entry name" value="Ser/Thr_kinase_AS"/>
</dbReference>
<dbReference type="Pfam" id="PF00069">
    <property type="entry name" value="Pkinase"/>
    <property type="match status" value="1"/>
</dbReference>
<dbReference type="PANTHER" id="PTHR43628">
    <property type="entry name" value="ACTIVATOR OF C KINASE PROTEIN 1-RELATED"/>
    <property type="match status" value="1"/>
</dbReference>
<evidence type="ECO:0000259" key="1">
    <source>
        <dbReference type="PROSITE" id="PS50011"/>
    </source>
</evidence>
<dbReference type="InterPro" id="IPR000719">
    <property type="entry name" value="Prot_kinase_dom"/>
</dbReference>
<dbReference type="Gene3D" id="1.10.510.10">
    <property type="entry name" value="Transferase(Phosphotransferase) domain 1"/>
    <property type="match status" value="1"/>
</dbReference>
<reference evidence="2 3" key="1">
    <citation type="submission" date="2024-04" db="EMBL/GenBank/DDBJ databases">
        <title>Tritrichomonas musculus Genome.</title>
        <authorList>
            <person name="Alves-Ferreira E."/>
            <person name="Grigg M."/>
            <person name="Lorenzi H."/>
            <person name="Galac M."/>
        </authorList>
    </citation>
    <scope>NUCLEOTIDE SEQUENCE [LARGE SCALE GENOMIC DNA]</scope>
    <source>
        <strain evidence="2 3">EAF2021</strain>
    </source>
</reference>
<dbReference type="InterPro" id="IPR011009">
    <property type="entry name" value="Kinase-like_dom_sf"/>
</dbReference>
<accession>A0ABR2HB24</accession>
<dbReference type="SMART" id="SM00671">
    <property type="entry name" value="SEL1"/>
    <property type="match status" value="14"/>
</dbReference>
<dbReference type="SMART" id="SM00028">
    <property type="entry name" value="TPR"/>
    <property type="match status" value="4"/>
</dbReference>
<keyword evidence="3" id="KW-1185">Reference proteome</keyword>
<dbReference type="PROSITE" id="PS50011">
    <property type="entry name" value="PROTEIN_KINASE_DOM"/>
    <property type="match status" value="1"/>
</dbReference>
<name>A0ABR2HB24_9EUKA</name>
<dbReference type="InterPro" id="IPR052945">
    <property type="entry name" value="Mitotic_Regulator"/>
</dbReference>
<dbReference type="InterPro" id="IPR011990">
    <property type="entry name" value="TPR-like_helical_dom_sf"/>
</dbReference>
<dbReference type="Gene3D" id="1.25.40.10">
    <property type="entry name" value="Tetratricopeptide repeat domain"/>
    <property type="match status" value="2"/>
</dbReference>
<evidence type="ECO:0000313" key="2">
    <source>
        <dbReference type="EMBL" id="KAK8843652.1"/>
    </source>
</evidence>
<dbReference type="InterPro" id="IPR019734">
    <property type="entry name" value="TPR_rpt"/>
</dbReference>